<gene>
    <name evidence="1" type="ORF">M9H77_00846</name>
</gene>
<accession>A0ACC0C446</accession>
<dbReference type="Proteomes" id="UP001060085">
    <property type="component" value="Linkage Group LG01"/>
</dbReference>
<proteinExistence type="predicted"/>
<organism evidence="1 2">
    <name type="scientific">Catharanthus roseus</name>
    <name type="common">Madagascar periwinkle</name>
    <name type="synonym">Vinca rosea</name>
    <dbReference type="NCBI Taxonomy" id="4058"/>
    <lineage>
        <taxon>Eukaryota</taxon>
        <taxon>Viridiplantae</taxon>
        <taxon>Streptophyta</taxon>
        <taxon>Embryophyta</taxon>
        <taxon>Tracheophyta</taxon>
        <taxon>Spermatophyta</taxon>
        <taxon>Magnoliopsida</taxon>
        <taxon>eudicotyledons</taxon>
        <taxon>Gunneridae</taxon>
        <taxon>Pentapetalae</taxon>
        <taxon>asterids</taxon>
        <taxon>lamiids</taxon>
        <taxon>Gentianales</taxon>
        <taxon>Apocynaceae</taxon>
        <taxon>Rauvolfioideae</taxon>
        <taxon>Vinceae</taxon>
        <taxon>Catharanthinae</taxon>
        <taxon>Catharanthus</taxon>
    </lineage>
</organism>
<name>A0ACC0C446_CATRO</name>
<dbReference type="EMBL" id="CM044701">
    <property type="protein sequence ID" value="KAI5679619.1"/>
    <property type="molecule type" value="Genomic_DNA"/>
</dbReference>
<keyword evidence="2" id="KW-1185">Reference proteome</keyword>
<comment type="caution">
    <text evidence="1">The sequence shown here is derived from an EMBL/GenBank/DDBJ whole genome shotgun (WGS) entry which is preliminary data.</text>
</comment>
<protein>
    <submittedName>
        <fullName evidence="1">Uncharacterized protein</fullName>
    </submittedName>
</protein>
<reference evidence="2" key="1">
    <citation type="journal article" date="2023" name="Nat. Plants">
        <title>Single-cell RNA sequencing provides a high-resolution roadmap for understanding the multicellular compartmentation of specialized metabolism.</title>
        <authorList>
            <person name="Sun S."/>
            <person name="Shen X."/>
            <person name="Li Y."/>
            <person name="Li Y."/>
            <person name="Wang S."/>
            <person name="Li R."/>
            <person name="Zhang H."/>
            <person name="Shen G."/>
            <person name="Guo B."/>
            <person name="Wei J."/>
            <person name="Xu J."/>
            <person name="St-Pierre B."/>
            <person name="Chen S."/>
            <person name="Sun C."/>
        </authorList>
    </citation>
    <scope>NUCLEOTIDE SEQUENCE [LARGE SCALE GENOMIC DNA]</scope>
</reference>
<evidence type="ECO:0000313" key="2">
    <source>
        <dbReference type="Proteomes" id="UP001060085"/>
    </source>
</evidence>
<sequence>MGKRKRRAVPKKGSTSGNDVLANSSQMDALPQQEPSQVANNAATPASSILEPVDDSIMPRKSSHLPIPPACQNRFGRAIFMRNPSLFTRKYSRRNTVGHADAPTSHARVIPANDETVIFKTAKRSRADVSVQRTGSISGGIQTPASTSRLALSPFPLSADVPLHEIGKLCSICQKLLIKKPLNGGNSISPFEPSTVAVLCCGHFSHADCLEEKTCEAERMDPSCPVCRDV</sequence>
<evidence type="ECO:0000313" key="1">
    <source>
        <dbReference type="EMBL" id="KAI5679619.1"/>
    </source>
</evidence>